<dbReference type="AlphaFoldDB" id="A0A834HT26"/>
<feature type="compositionally biased region" description="Basic and acidic residues" evidence="1">
    <location>
        <begin position="293"/>
        <end position="302"/>
    </location>
</feature>
<dbReference type="PANTHER" id="PTHR12243:SF67">
    <property type="entry name" value="COREPRESSOR OF PANGOLIN, ISOFORM A-RELATED"/>
    <property type="match status" value="1"/>
</dbReference>
<dbReference type="PANTHER" id="PTHR12243">
    <property type="entry name" value="MADF DOMAIN TRANSCRIPTION FACTOR"/>
    <property type="match status" value="1"/>
</dbReference>
<keyword evidence="4" id="KW-1185">Reference proteome</keyword>
<dbReference type="OrthoDB" id="5984255at2759"/>
<dbReference type="PROSITE" id="PS51029">
    <property type="entry name" value="MADF"/>
    <property type="match status" value="2"/>
</dbReference>
<dbReference type="EMBL" id="JAACXV010014353">
    <property type="protein sequence ID" value="KAF7268055.1"/>
    <property type="molecule type" value="Genomic_DNA"/>
</dbReference>
<evidence type="ECO:0000313" key="4">
    <source>
        <dbReference type="Proteomes" id="UP000625711"/>
    </source>
</evidence>
<evidence type="ECO:0000313" key="3">
    <source>
        <dbReference type="EMBL" id="KAF7268055.1"/>
    </source>
</evidence>
<sequence length="355" mass="41352">MEHKALVNLIRHQPQIWDRNCPLFRDKDEKEKAWVEVAAKLNVTVDVCKDTFKSLCEKYLREREKAHHQAEYYKPWELLNDLRFLDPHILTRASIWNGGGTGSTTSEEELPMINDSDPTNFDRKLIYFVKKASPIWDRNSNTYPNKTSKHQLWTGIAANLNRDVNSCMLRWKALREKYIRQKIKFHDGEAKWELLDSLSFLDKVIQYRRKQSEIKMNFNDGIGGLGINLYDSNYVHVKSNFDTDDNSYTDSSNDFLNIVKEENIVQQLADSSYPAVSHGRPRERSASSNSEVPSEKRTKTEETDSQNVKTDVKCNELSEKTPEQLFGDLVASLLTKKPEHQRNLYMIEIMRVLSK</sequence>
<feature type="domain" description="MADF" evidence="2">
    <location>
        <begin position="5"/>
        <end position="90"/>
    </location>
</feature>
<name>A0A834HT26_RHYFE</name>
<accession>A0A834HT26</accession>
<evidence type="ECO:0000259" key="2">
    <source>
        <dbReference type="PROSITE" id="PS51029"/>
    </source>
</evidence>
<dbReference type="InterPro" id="IPR039353">
    <property type="entry name" value="TF_Adf1"/>
</dbReference>
<feature type="region of interest" description="Disordered" evidence="1">
    <location>
        <begin position="271"/>
        <end position="311"/>
    </location>
</feature>
<dbReference type="GO" id="GO:0005634">
    <property type="term" value="C:nucleus"/>
    <property type="evidence" value="ECO:0007669"/>
    <property type="project" value="TreeGrafter"/>
</dbReference>
<feature type="domain" description="MADF" evidence="2">
    <location>
        <begin position="124"/>
        <end position="206"/>
    </location>
</feature>
<dbReference type="GO" id="GO:0005667">
    <property type="term" value="C:transcription regulator complex"/>
    <property type="evidence" value="ECO:0007669"/>
    <property type="project" value="TreeGrafter"/>
</dbReference>
<dbReference type="Proteomes" id="UP000625711">
    <property type="component" value="Unassembled WGS sequence"/>
</dbReference>
<evidence type="ECO:0000256" key="1">
    <source>
        <dbReference type="SAM" id="MobiDB-lite"/>
    </source>
</evidence>
<dbReference type="InterPro" id="IPR006578">
    <property type="entry name" value="MADF-dom"/>
</dbReference>
<reference evidence="3" key="1">
    <citation type="submission" date="2020-08" db="EMBL/GenBank/DDBJ databases">
        <title>Genome sequencing and assembly of the red palm weevil Rhynchophorus ferrugineus.</title>
        <authorList>
            <person name="Dias G.B."/>
            <person name="Bergman C.M."/>
            <person name="Manee M."/>
        </authorList>
    </citation>
    <scope>NUCLEOTIDE SEQUENCE</scope>
    <source>
        <strain evidence="3">AA-2017</strain>
        <tissue evidence="3">Whole larva</tissue>
    </source>
</reference>
<proteinExistence type="predicted"/>
<organism evidence="3 4">
    <name type="scientific">Rhynchophorus ferrugineus</name>
    <name type="common">Red palm weevil</name>
    <name type="synonym">Curculio ferrugineus</name>
    <dbReference type="NCBI Taxonomy" id="354439"/>
    <lineage>
        <taxon>Eukaryota</taxon>
        <taxon>Metazoa</taxon>
        <taxon>Ecdysozoa</taxon>
        <taxon>Arthropoda</taxon>
        <taxon>Hexapoda</taxon>
        <taxon>Insecta</taxon>
        <taxon>Pterygota</taxon>
        <taxon>Neoptera</taxon>
        <taxon>Endopterygota</taxon>
        <taxon>Coleoptera</taxon>
        <taxon>Polyphaga</taxon>
        <taxon>Cucujiformia</taxon>
        <taxon>Curculionidae</taxon>
        <taxon>Dryophthorinae</taxon>
        <taxon>Rhynchophorus</taxon>
    </lineage>
</organism>
<dbReference type="GO" id="GO:0006357">
    <property type="term" value="P:regulation of transcription by RNA polymerase II"/>
    <property type="evidence" value="ECO:0007669"/>
    <property type="project" value="TreeGrafter"/>
</dbReference>
<dbReference type="Pfam" id="PF10545">
    <property type="entry name" value="MADF_DNA_bdg"/>
    <property type="match status" value="2"/>
</dbReference>
<comment type="caution">
    <text evidence="3">The sequence shown here is derived from an EMBL/GenBank/DDBJ whole genome shotgun (WGS) entry which is preliminary data.</text>
</comment>
<protein>
    <recommendedName>
        <fullName evidence="2">MADF domain-containing protein</fullName>
    </recommendedName>
</protein>
<dbReference type="SMART" id="SM00595">
    <property type="entry name" value="MADF"/>
    <property type="match status" value="2"/>
</dbReference>
<gene>
    <name evidence="3" type="ORF">GWI33_018797</name>
</gene>